<evidence type="ECO:0000313" key="6">
    <source>
        <dbReference type="Proteomes" id="UP000077407"/>
    </source>
</evidence>
<evidence type="ECO:0000313" key="5">
    <source>
        <dbReference type="EMBL" id="OAA90626.1"/>
    </source>
</evidence>
<dbReference type="InterPro" id="IPR055372">
    <property type="entry name" value="CBM96"/>
</dbReference>
<feature type="domain" description="Carbohydrate-binding module family 96" evidence="4">
    <location>
        <begin position="35"/>
        <end position="154"/>
    </location>
</feature>
<comment type="subcellular location">
    <subcellularLocation>
        <location evidence="1">Secreted</location>
    </subcellularLocation>
</comment>
<protein>
    <recommendedName>
        <fullName evidence="4">Carbohydrate-binding module family 96 domain-containing protein</fullName>
    </recommendedName>
</protein>
<evidence type="ECO:0000259" key="4">
    <source>
        <dbReference type="Pfam" id="PF24517"/>
    </source>
</evidence>
<evidence type="ECO:0000256" key="2">
    <source>
        <dbReference type="ARBA" id="ARBA00022525"/>
    </source>
</evidence>
<dbReference type="GO" id="GO:0005576">
    <property type="term" value="C:extracellular region"/>
    <property type="evidence" value="ECO:0007669"/>
    <property type="project" value="UniProtKB-SubCell"/>
</dbReference>
<accession>A0A162L9M6</accession>
<reference evidence="5 6" key="1">
    <citation type="journal article" date="2015" name="Biotechnol. Bioeng.">
        <title>Genome sequence and phenotypic characterization of Caulobacter segnis.</title>
        <authorList>
            <person name="Patel S."/>
            <person name="Fletcher B."/>
            <person name="Scott D.C."/>
            <person name="Ely B."/>
        </authorList>
    </citation>
    <scope>NUCLEOTIDE SEQUENCE [LARGE SCALE GENOMIC DNA]</scope>
    <source>
        <strain evidence="5 6">ERI-2</strain>
    </source>
</reference>
<organism evidence="5 6">
    <name type="scientific">Clostridium ljungdahlii</name>
    <dbReference type="NCBI Taxonomy" id="1538"/>
    <lineage>
        <taxon>Bacteria</taxon>
        <taxon>Bacillati</taxon>
        <taxon>Bacillota</taxon>
        <taxon>Clostridia</taxon>
        <taxon>Eubacteriales</taxon>
        <taxon>Clostridiaceae</taxon>
        <taxon>Clostridium</taxon>
    </lineage>
</organism>
<dbReference type="Proteomes" id="UP000077407">
    <property type="component" value="Unassembled WGS sequence"/>
</dbReference>
<gene>
    <name evidence="5" type="ORF">WY13_01530</name>
</gene>
<comment type="caution">
    <text evidence="5">The sequence shown here is derived from an EMBL/GenBank/DDBJ whole genome shotgun (WGS) entry which is preliminary data.</text>
</comment>
<dbReference type="AlphaFoldDB" id="A0A162L9M6"/>
<dbReference type="PATRIC" id="fig|1538.10.peg.441"/>
<evidence type="ECO:0000256" key="1">
    <source>
        <dbReference type="ARBA" id="ARBA00004613"/>
    </source>
</evidence>
<proteinExistence type="predicted"/>
<dbReference type="EMBL" id="LITT01000011">
    <property type="protein sequence ID" value="OAA90626.1"/>
    <property type="molecule type" value="Genomic_DNA"/>
</dbReference>
<keyword evidence="3" id="KW-0732">Signal</keyword>
<dbReference type="NCBIfam" id="NF033679">
    <property type="entry name" value="DNRLRE_dom"/>
    <property type="match status" value="1"/>
</dbReference>
<name>A0A162L9M6_9CLOT</name>
<dbReference type="Pfam" id="PF24517">
    <property type="entry name" value="CBM96"/>
    <property type="match status" value="1"/>
</dbReference>
<evidence type="ECO:0000256" key="3">
    <source>
        <dbReference type="ARBA" id="ARBA00022729"/>
    </source>
</evidence>
<keyword evidence="2" id="KW-0964">Secreted</keyword>
<sequence>MPSMIIAADKSLTVTNKLPKENINSDYIKIGYYHKFKYISYLSFDISNIPSNAKILNAELILFKTNNFYEGNNKKLIIYQLKDYFSSYTTYDNRPKIKKDIKETFCPFTSKVYVAVDITKFVLLWAKSKSICTGIMLTSKSDCLLSSFASSKNDDSYNYPFIKLKYKTYCKNCCSEKVTIREVNVKGTVSPESKYEAVVDVQVKRHKSNDIENYYITDEYDNSSGIKPLHIDKNYKVVIIPKERKGDTEEVHLYGSYKEDKKM</sequence>
<dbReference type="OrthoDB" id="1928775at2"/>